<reference evidence="3 4" key="1">
    <citation type="submission" date="2024-01" db="EMBL/GenBank/DDBJ databases">
        <title>The complete chloroplast genome sequence of Lithospermum erythrorhizon: insights into the phylogenetic relationship among Boraginaceae species and the maternal lineages of purple gromwells.</title>
        <authorList>
            <person name="Okada T."/>
            <person name="Watanabe K."/>
        </authorList>
    </citation>
    <scope>NUCLEOTIDE SEQUENCE [LARGE SCALE GENOMIC DNA]</scope>
</reference>
<dbReference type="Proteomes" id="UP001454036">
    <property type="component" value="Unassembled WGS sequence"/>
</dbReference>
<feature type="chain" id="PRO_5043808522" description="Secreted protein" evidence="2">
    <location>
        <begin position="19"/>
        <end position="86"/>
    </location>
</feature>
<proteinExistence type="predicted"/>
<evidence type="ECO:0000256" key="1">
    <source>
        <dbReference type="SAM" id="MobiDB-lite"/>
    </source>
</evidence>
<feature type="compositionally biased region" description="Basic and acidic residues" evidence="1">
    <location>
        <begin position="45"/>
        <end position="77"/>
    </location>
</feature>
<evidence type="ECO:0008006" key="5">
    <source>
        <dbReference type="Google" id="ProtNLM"/>
    </source>
</evidence>
<feature type="signal peptide" evidence="2">
    <location>
        <begin position="1"/>
        <end position="18"/>
    </location>
</feature>
<keyword evidence="4" id="KW-1185">Reference proteome</keyword>
<comment type="caution">
    <text evidence="3">The sequence shown here is derived from an EMBL/GenBank/DDBJ whole genome shotgun (WGS) entry which is preliminary data.</text>
</comment>
<sequence length="86" mass="9852">MELSLLFLEILVLRACISSDMVWIWASLKGVWSWWGSQEGLADTTCKDRQGNSRGKERIARKGRAEGAAEGRRSKNTREKKKKTQR</sequence>
<evidence type="ECO:0000256" key="2">
    <source>
        <dbReference type="SAM" id="SignalP"/>
    </source>
</evidence>
<dbReference type="AlphaFoldDB" id="A0AAV3PYZ5"/>
<protein>
    <recommendedName>
        <fullName evidence="5">Secreted protein</fullName>
    </recommendedName>
</protein>
<gene>
    <name evidence="3" type="ORF">LIER_38082</name>
</gene>
<evidence type="ECO:0000313" key="4">
    <source>
        <dbReference type="Proteomes" id="UP001454036"/>
    </source>
</evidence>
<evidence type="ECO:0000313" key="3">
    <source>
        <dbReference type="EMBL" id="GAA0155418.1"/>
    </source>
</evidence>
<feature type="region of interest" description="Disordered" evidence="1">
    <location>
        <begin position="45"/>
        <end position="86"/>
    </location>
</feature>
<dbReference type="EMBL" id="BAABME010018908">
    <property type="protein sequence ID" value="GAA0155418.1"/>
    <property type="molecule type" value="Genomic_DNA"/>
</dbReference>
<organism evidence="3 4">
    <name type="scientific">Lithospermum erythrorhizon</name>
    <name type="common">Purple gromwell</name>
    <name type="synonym">Lithospermum officinale var. erythrorhizon</name>
    <dbReference type="NCBI Taxonomy" id="34254"/>
    <lineage>
        <taxon>Eukaryota</taxon>
        <taxon>Viridiplantae</taxon>
        <taxon>Streptophyta</taxon>
        <taxon>Embryophyta</taxon>
        <taxon>Tracheophyta</taxon>
        <taxon>Spermatophyta</taxon>
        <taxon>Magnoliopsida</taxon>
        <taxon>eudicotyledons</taxon>
        <taxon>Gunneridae</taxon>
        <taxon>Pentapetalae</taxon>
        <taxon>asterids</taxon>
        <taxon>lamiids</taxon>
        <taxon>Boraginales</taxon>
        <taxon>Boraginaceae</taxon>
        <taxon>Boraginoideae</taxon>
        <taxon>Lithospermeae</taxon>
        <taxon>Lithospermum</taxon>
    </lineage>
</organism>
<accession>A0AAV3PYZ5</accession>
<name>A0AAV3PYZ5_LITER</name>
<keyword evidence="2" id="KW-0732">Signal</keyword>